<dbReference type="Proteomes" id="UP000643525">
    <property type="component" value="Unassembled WGS sequence"/>
</dbReference>
<comment type="caution">
    <text evidence="2">The sequence shown here is derived from an EMBL/GenBank/DDBJ whole genome shotgun (WGS) entry which is preliminary data.</text>
</comment>
<dbReference type="Gene3D" id="3.40.50.720">
    <property type="entry name" value="NAD(P)-binding Rossmann-like Domain"/>
    <property type="match status" value="1"/>
</dbReference>
<gene>
    <name evidence="2" type="ORF">H4W27_000998</name>
</gene>
<organism evidence="2 3">
    <name type="scientific">Nesterenkonia lutea</name>
    <dbReference type="NCBI Taxonomy" id="272919"/>
    <lineage>
        <taxon>Bacteria</taxon>
        <taxon>Bacillati</taxon>
        <taxon>Actinomycetota</taxon>
        <taxon>Actinomycetes</taxon>
        <taxon>Micrococcales</taxon>
        <taxon>Micrococcaceae</taxon>
        <taxon>Nesterenkonia</taxon>
    </lineage>
</organism>
<accession>A0ABR9JD73</accession>
<name>A0ABR9JD73_9MICC</name>
<feature type="domain" description="NAD-dependent epimerase/dehydratase" evidence="1">
    <location>
        <begin position="3"/>
        <end position="240"/>
    </location>
</feature>
<dbReference type="RefSeq" id="WP_192594972.1">
    <property type="nucleotide sequence ID" value="NZ_BAAALJ010000014.1"/>
</dbReference>
<proteinExistence type="predicted"/>
<dbReference type="InterPro" id="IPR036291">
    <property type="entry name" value="NAD(P)-bd_dom_sf"/>
</dbReference>
<evidence type="ECO:0000259" key="1">
    <source>
        <dbReference type="Pfam" id="PF01370"/>
    </source>
</evidence>
<keyword evidence="3" id="KW-1185">Reference proteome</keyword>
<evidence type="ECO:0000313" key="3">
    <source>
        <dbReference type="Proteomes" id="UP000643525"/>
    </source>
</evidence>
<reference evidence="2 3" key="1">
    <citation type="submission" date="2020-10" db="EMBL/GenBank/DDBJ databases">
        <title>Sequencing the genomes of 1000 actinobacteria strains.</title>
        <authorList>
            <person name="Klenk H.-P."/>
        </authorList>
    </citation>
    <scope>NUCLEOTIDE SEQUENCE [LARGE SCALE GENOMIC DNA]</scope>
    <source>
        <strain evidence="2 3">DSM 15666</strain>
    </source>
</reference>
<dbReference type="InterPro" id="IPR001509">
    <property type="entry name" value="Epimerase_deHydtase"/>
</dbReference>
<evidence type="ECO:0000313" key="2">
    <source>
        <dbReference type="EMBL" id="MBE1523880.1"/>
    </source>
</evidence>
<dbReference type="EMBL" id="JADBED010000001">
    <property type="protein sequence ID" value="MBE1523880.1"/>
    <property type="molecule type" value="Genomic_DNA"/>
</dbReference>
<dbReference type="PANTHER" id="PTHR43245">
    <property type="entry name" value="BIFUNCTIONAL POLYMYXIN RESISTANCE PROTEIN ARNA"/>
    <property type="match status" value="1"/>
</dbReference>
<protein>
    <submittedName>
        <fullName evidence="2">Nucleoside-diphosphate-sugar epimerase</fullName>
    </submittedName>
</protein>
<dbReference type="SUPFAM" id="SSF51735">
    <property type="entry name" value="NAD(P)-binding Rossmann-fold domains"/>
    <property type="match status" value="1"/>
</dbReference>
<dbReference type="Pfam" id="PF01370">
    <property type="entry name" value="Epimerase"/>
    <property type="match status" value="1"/>
</dbReference>
<dbReference type="InterPro" id="IPR050177">
    <property type="entry name" value="Lipid_A_modif_metabolic_enz"/>
</dbReference>
<sequence>MRIAVVGATGNVGTAVLRHLSGRAEVDAVLGIARRLPDTSVEPYGSAQWHQADIQSSDVIPELADALRGYDVVIHLAWLIQPNSERSLLRRVNVDGTRHVLEAAARAGIRQAVVASSVGVYSPVEDATPRDETWSTEGVPGSHYSEDKVAQERVLDEFEQQHPDFSIARLRPALVFQRGAGSEIQRYFIGSIAPVQLLQIFRPPVLPLPSGVRAQAVHADDLAAAYAQAALLGAHGAFNICADDLLDGKGLADVISGRSPAAVQVPLPASVVRGLIKAAHRARVLPMDEGWLDLARHVPVMDSGRAREQLDWSPRHTAAQALEELIEGLAAGEGHPSLPLRPRDLQVQDRSELPPTDHLVGEQVDPVLLRHYMADHLAGATAGVNRIKRMAADYVDTPVFPEISEAAEAIRRERGFLIELMKRQGFPRAIGSAAVAWAGERAGRLKPNGRLPLDRSPSTLVLEAEIMLSAVTGKLHGWSTMKDHAEALGVDPGVFQALIDDAEVQREQLETVHRYARHRAFRPARDTFDKTR</sequence>